<feature type="domain" description="PhoU" evidence="6">
    <location>
        <begin position="145"/>
        <end position="229"/>
    </location>
</feature>
<dbReference type="Proteomes" id="UP000185895">
    <property type="component" value="Unassembled WGS sequence"/>
</dbReference>
<dbReference type="InterPro" id="IPR028366">
    <property type="entry name" value="PhoU"/>
</dbReference>
<comment type="subcellular location">
    <subcellularLocation>
        <location evidence="1">Cytoplasm</location>
    </subcellularLocation>
</comment>
<keyword evidence="8" id="KW-1185">Reference proteome</keyword>
<dbReference type="PANTHER" id="PTHR42930">
    <property type="entry name" value="PHOSPHATE-SPECIFIC TRANSPORT SYSTEM ACCESSORY PROTEIN PHOU"/>
    <property type="match status" value="1"/>
</dbReference>
<dbReference type="SUPFAM" id="SSF109755">
    <property type="entry name" value="PhoU-like"/>
    <property type="match status" value="1"/>
</dbReference>
<comment type="caution">
    <text evidence="7">The sequence shown here is derived from an EMBL/GenBank/DDBJ whole genome shotgun (WGS) entry which is preliminary data.</text>
</comment>
<dbReference type="NCBIfam" id="TIGR02135">
    <property type="entry name" value="phoU_full"/>
    <property type="match status" value="1"/>
</dbReference>
<dbReference type="EMBL" id="MKKK01000034">
    <property type="protein sequence ID" value="OEY94403.1"/>
    <property type="molecule type" value="Genomic_DNA"/>
</dbReference>
<evidence type="ECO:0000313" key="7">
    <source>
        <dbReference type="EMBL" id="OEY94403.1"/>
    </source>
</evidence>
<comment type="similarity">
    <text evidence="2">Belongs to the PhoU family.</text>
</comment>
<evidence type="ECO:0000256" key="5">
    <source>
        <dbReference type="ARBA" id="ARBA00022592"/>
    </source>
</evidence>
<name>A0A1E7R562_9GAMM</name>
<dbReference type="FunFam" id="1.20.58.220:FF:000002">
    <property type="entry name" value="Phosphate-specific transport system accessory protein PhoU"/>
    <property type="match status" value="1"/>
</dbReference>
<dbReference type="GO" id="GO:0045936">
    <property type="term" value="P:negative regulation of phosphate metabolic process"/>
    <property type="evidence" value="ECO:0007669"/>
    <property type="project" value="InterPro"/>
</dbReference>
<sequence length="257" mass="29295">MCSKKFHFLGAPILESNTPVFNHHISSQFNENLQDVNNKFMLMGGLVEQQVANAIHALLDTDLDMALKVQMEDDAVNQLEREIDEALTLILARRQPAASDLRMVIAMSKANTDLERIGDEAAKIARIAQNLCEEGESPRGYMETRHIGSQVRIMMREALDAFARLDAEQAVHVMRADADIDREYSSAMRTLMTYMIEDPRHISRVMNVMWVLRSLERIGDHARNISEQIIYMVKGMDVRHTSVDKVQEQVQGKIQDE</sequence>
<dbReference type="GO" id="GO:0030643">
    <property type="term" value="P:intracellular phosphate ion homeostasis"/>
    <property type="evidence" value="ECO:0007669"/>
    <property type="project" value="InterPro"/>
</dbReference>
<dbReference type="InterPro" id="IPR038078">
    <property type="entry name" value="PhoU-like_sf"/>
</dbReference>
<dbReference type="InterPro" id="IPR026022">
    <property type="entry name" value="PhoU_dom"/>
</dbReference>
<feature type="domain" description="PhoU" evidence="6">
    <location>
        <begin position="42"/>
        <end position="127"/>
    </location>
</feature>
<gene>
    <name evidence="7" type="ORF">BJI46_03420</name>
</gene>
<protein>
    <submittedName>
        <fullName evidence="7">Phosphate transport system regulatory protein PhoU</fullName>
    </submittedName>
</protein>
<evidence type="ECO:0000256" key="1">
    <source>
        <dbReference type="ARBA" id="ARBA00004496"/>
    </source>
</evidence>
<proteinExistence type="inferred from homology"/>
<reference evidence="7 8" key="1">
    <citation type="submission" date="2016-09" db="EMBL/GenBank/DDBJ databases">
        <authorList>
            <person name="Capua I."/>
            <person name="De Benedictis P."/>
            <person name="Joannis T."/>
            <person name="Lombin L.H."/>
            <person name="Cattoli G."/>
        </authorList>
    </citation>
    <scope>NUCLEOTIDE SEQUENCE [LARGE SCALE GENOMIC DNA]</scope>
    <source>
        <strain evidence="7 8">ANC 4671</strain>
    </source>
</reference>
<evidence type="ECO:0000256" key="2">
    <source>
        <dbReference type="ARBA" id="ARBA00008107"/>
    </source>
</evidence>
<evidence type="ECO:0000259" key="6">
    <source>
        <dbReference type="Pfam" id="PF01895"/>
    </source>
</evidence>
<dbReference type="GO" id="GO:0005737">
    <property type="term" value="C:cytoplasm"/>
    <property type="evidence" value="ECO:0007669"/>
    <property type="project" value="UniProtKB-SubCell"/>
</dbReference>
<accession>A0A1E7R562</accession>
<dbReference type="GO" id="GO:0006817">
    <property type="term" value="P:phosphate ion transport"/>
    <property type="evidence" value="ECO:0007669"/>
    <property type="project" value="UniProtKB-KW"/>
</dbReference>
<dbReference type="PANTHER" id="PTHR42930:SF3">
    <property type="entry name" value="PHOSPHATE-SPECIFIC TRANSPORT SYSTEM ACCESSORY PROTEIN PHOU"/>
    <property type="match status" value="1"/>
</dbReference>
<dbReference type="Gene3D" id="1.20.58.220">
    <property type="entry name" value="Phosphate transport system protein phou homolog 2, domain 2"/>
    <property type="match status" value="2"/>
</dbReference>
<keyword evidence="3" id="KW-0813">Transport</keyword>
<dbReference type="PIRSF" id="PIRSF003107">
    <property type="entry name" value="PhoU"/>
    <property type="match status" value="1"/>
</dbReference>
<evidence type="ECO:0000256" key="3">
    <source>
        <dbReference type="ARBA" id="ARBA00022448"/>
    </source>
</evidence>
<dbReference type="FunFam" id="1.20.58.220:FF:000001">
    <property type="entry name" value="Phosphate-specific transport system accessory protein PhoU"/>
    <property type="match status" value="1"/>
</dbReference>
<organism evidence="7 8">
    <name type="scientific">Acinetobacter qingfengensis</name>
    <dbReference type="NCBI Taxonomy" id="1262585"/>
    <lineage>
        <taxon>Bacteria</taxon>
        <taxon>Pseudomonadati</taxon>
        <taxon>Pseudomonadota</taxon>
        <taxon>Gammaproteobacteria</taxon>
        <taxon>Moraxellales</taxon>
        <taxon>Moraxellaceae</taxon>
        <taxon>Acinetobacter</taxon>
    </lineage>
</organism>
<dbReference type="Pfam" id="PF01895">
    <property type="entry name" value="PhoU"/>
    <property type="match status" value="2"/>
</dbReference>
<evidence type="ECO:0000256" key="4">
    <source>
        <dbReference type="ARBA" id="ARBA00022490"/>
    </source>
</evidence>
<evidence type="ECO:0000313" key="8">
    <source>
        <dbReference type="Proteomes" id="UP000185895"/>
    </source>
</evidence>
<dbReference type="STRING" id="1262585.BJI46_03420"/>
<keyword evidence="5" id="KW-0592">Phosphate transport</keyword>
<keyword evidence="4" id="KW-0963">Cytoplasm</keyword>
<dbReference type="AlphaFoldDB" id="A0A1E7R562"/>